<comment type="caution">
    <text evidence="3">The sequence shown here is derived from an EMBL/GenBank/DDBJ whole genome shotgun (WGS) entry which is preliminary data.</text>
</comment>
<proteinExistence type="predicted"/>
<dbReference type="Pfam" id="PF00753">
    <property type="entry name" value="Lactamase_B"/>
    <property type="match status" value="1"/>
</dbReference>
<evidence type="ECO:0000259" key="2">
    <source>
        <dbReference type="SMART" id="SM00849"/>
    </source>
</evidence>
<dbReference type="InterPro" id="IPR050855">
    <property type="entry name" value="NDM-1-like"/>
</dbReference>
<evidence type="ECO:0000256" key="1">
    <source>
        <dbReference type="SAM" id="SignalP"/>
    </source>
</evidence>
<keyword evidence="3" id="KW-0378">Hydrolase</keyword>
<dbReference type="GO" id="GO:0016787">
    <property type="term" value="F:hydrolase activity"/>
    <property type="evidence" value="ECO:0007669"/>
    <property type="project" value="UniProtKB-KW"/>
</dbReference>
<keyword evidence="1" id="KW-0732">Signal</keyword>
<dbReference type="Gene3D" id="3.60.15.10">
    <property type="entry name" value="Ribonuclease Z/Hydroxyacylglutathione hydrolase-like"/>
    <property type="match status" value="1"/>
</dbReference>
<feature type="chain" id="PRO_5028992448" evidence="1">
    <location>
        <begin position="21"/>
        <end position="320"/>
    </location>
</feature>
<organism evidence="3 4">
    <name type="scientific">Sulfuriferula multivorans</name>
    <dbReference type="NCBI Taxonomy" id="1559896"/>
    <lineage>
        <taxon>Bacteria</taxon>
        <taxon>Pseudomonadati</taxon>
        <taxon>Pseudomonadota</taxon>
        <taxon>Betaproteobacteria</taxon>
        <taxon>Nitrosomonadales</taxon>
        <taxon>Sulfuricellaceae</taxon>
        <taxon>Sulfuriferula</taxon>
    </lineage>
</organism>
<dbReference type="AlphaFoldDB" id="A0A7C9K9J6"/>
<dbReference type="EMBL" id="JAAFGW010000023">
    <property type="protein sequence ID" value="NDP47312.1"/>
    <property type="molecule type" value="Genomic_DNA"/>
</dbReference>
<dbReference type="InterPro" id="IPR001279">
    <property type="entry name" value="Metallo-B-lactamas"/>
</dbReference>
<dbReference type="PANTHER" id="PTHR42951:SF20">
    <property type="entry name" value="BETA LACTAMASE"/>
    <property type="match status" value="1"/>
</dbReference>
<dbReference type="CDD" id="cd16282">
    <property type="entry name" value="metallo-hydrolase-like_MBL-fold"/>
    <property type="match status" value="1"/>
</dbReference>
<dbReference type="PANTHER" id="PTHR42951">
    <property type="entry name" value="METALLO-BETA-LACTAMASE DOMAIN-CONTAINING"/>
    <property type="match status" value="1"/>
</dbReference>
<feature type="signal peptide" evidence="1">
    <location>
        <begin position="1"/>
        <end position="20"/>
    </location>
</feature>
<sequence length="320" mass="35522">MIARLLFSLLCLGLPAAAHAATQAAMAEVSVPMKAIKVGPHSYFVQGLPGAASSANQGFMSNAGFVITPNGVVVFDALASPPLAKKLVRVIREITSQPIKRVIVSHYHADHYYGLQVFKALGAEIWAHRAGEGTTRSKDAAERFAQRKEALFPWVDDTTQLLEADRYLAGDEDFEMGGVHFNLRYVGPAHSREDIAMMVKEDSVLYSGDLVFLGRIPFVGDADSRAWIASLEKLIEMKPRVLVPGHGGLTKSPKTDLVFTRDYLQFLRSQLGQSARNLIPFEQAYQSIDWSKYRKLPAFKEANRANAYNQYLRLEMETSM</sequence>
<evidence type="ECO:0000313" key="4">
    <source>
        <dbReference type="Proteomes" id="UP000483432"/>
    </source>
</evidence>
<dbReference type="Proteomes" id="UP000483432">
    <property type="component" value="Unassembled WGS sequence"/>
</dbReference>
<reference evidence="3 4" key="1">
    <citation type="submission" date="2019-09" db="EMBL/GenBank/DDBJ databases">
        <title>H2 Metabolism Revealed by Metagenomic Analysis in Subglacial Sediment of East Antarctica.</title>
        <authorList>
            <person name="Yang Z."/>
            <person name="Zhang Y."/>
            <person name="Lv Y."/>
            <person name="Yan W."/>
            <person name="Xiao X."/>
            <person name="Sun B."/>
            <person name="Ma H."/>
        </authorList>
    </citation>
    <scope>NUCLEOTIDE SEQUENCE [LARGE SCALE GENOMIC DNA]</scope>
    <source>
        <strain evidence="3">Bin2_2</strain>
    </source>
</reference>
<protein>
    <submittedName>
        <fullName evidence="3">MBL fold metallo-hydrolase</fullName>
    </submittedName>
</protein>
<gene>
    <name evidence="3" type="ORF">GZ085_02770</name>
</gene>
<dbReference type="SUPFAM" id="SSF56281">
    <property type="entry name" value="Metallo-hydrolase/oxidoreductase"/>
    <property type="match status" value="1"/>
</dbReference>
<dbReference type="SMART" id="SM00849">
    <property type="entry name" value="Lactamase_B"/>
    <property type="match status" value="1"/>
</dbReference>
<evidence type="ECO:0000313" key="3">
    <source>
        <dbReference type="EMBL" id="NDP47312.1"/>
    </source>
</evidence>
<feature type="domain" description="Metallo-beta-lactamase" evidence="2">
    <location>
        <begin position="60"/>
        <end position="246"/>
    </location>
</feature>
<name>A0A7C9K9J6_9PROT</name>
<accession>A0A7C9K9J6</accession>
<dbReference type="InterPro" id="IPR036866">
    <property type="entry name" value="RibonucZ/Hydroxyglut_hydro"/>
</dbReference>